<feature type="transmembrane region" description="Helical" evidence="1">
    <location>
        <begin position="115"/>
        <end position="133"/>
    </location>
</feature>
<evidence type="ECO:0000256" key="1">
    <source>
        <dbReference type="SAM" id="Phobius"/>
    </source>
</evidence>
<feature type="transmembrane region" description="Helical" evidence="1">
    <location>
        <begin position="82"/>
        <end position="103"/>
    </location>
</feature>
<protein>
    <recommendedName>
        <fullName evidence="4">DUF4345 domain-containing protein</fullName>
    </recommendedName>
</protein>
<reference evidence="2" key="1">
    <citation type="submission" date="2023-06" db="EMBL/GenBank/DDBJ databases">
        <title>Robiginitalea aurantiacus sp. nov. and Algoriphagus sediminis sp. nov., isolated from coastal sediment.</title>
        <authorList>
            <person name="Zhou Z.Y."/>
            <person name="An J."/>
            <person name="Jia Y.W."/>
            <person name="Du Z.J."/>
        </authorList>
    </citation>
    <scope>NUCLEOTIDE SEQUENCE</scope>
    <source>
        <strain evidence="2">C2-7</strain>
    </source>
</reference>
<dbReference type="EMBL" id="JAUEPH010000003">
    <property type="protein sequence ID" value="MDN3203909.1"/>
    <property type="molecule type" value="Genomic_DNA"/>
</dbReference>
<keyword evidence="3" id="KW-1185">Reference proteome</keyword>
<gene>
    <name evidence="2" type="ORF">QVH07_07095</name>
</gene>
<comment type="caution">
    <text evidence="2">The sequence shown here is derived from an EMBL/GenBank/DDBJ whole genome shotgun (WGS) entry which is preliminary data.</text>
</comment>
<evidence type="ECO:0008006" key="4">
    <source>
        <dbReference type="Google" id="ProtNLM"/>
    </source>
</evidence>
<dbReference type="Proteomes" id="UP001171916">
    <property type="component" value="Unassembled WGS sequence"/>
</dbReference>
<dbReference type="RefSeq" id="WP_289999466.1">
    <property type="nucleotide sequence ID" value="NZ_JAUEPH010000003.1"/>
</dbReference>
<name>A0ABT7YCJ7_9BACT</name>
<proteinExistence type="predicted"/>
<feature type="transmembrane region" description="Helical" evidence="1">
    <location>
        <begin position="12"/>
        <end position="35"/>
    </location>
</feature>
<keyword evidence="1" id="KW-0812">Transmembrane</keyword>
<feature type="transmembrane region" description="Helical" evidence="1">
    <location>
        <begin position="55"/>
        <end position="75"/>
    </location>
</feature>
<accession>A0ABT7YCJ7</accession>
<keyword evidence="1" id="KW-0472">Membrane</keyword>
<organism evidence="2 3">
    <name type="scientific">Algoriphagus sediminis</name>
    <dbReference type="NCBI Taxonomy" id="3057113"/>
    <lineage>
        <taxon>Bacteria</taxon>
        <taxon>Pseudomonadati</taxon>
        <taxon>Bacteroidota</taxon>
        <taxon>Cytophagia</taxon>
        <taxon>Cytophagales</taxon>
        <taxon>Cyclobacteriaceae</taxon>
        <taxon>Algoriphagus</taxon>
    </lineage>
</organism>
<evidence type="ECO:0000313" key="3">
    <source>
        <dbReference type="Proteomes" id="UP001171916"/>
    </source>
</evidence>
<evidence type="ECO:0000313" key="2">
    <source>
        <dbReference type="EMBL" id="MDN3203909.1"/>
    </source>
</evidence>
<keyword evidence="1" id="KW-1133">Transmembrane helix</keyword>
<sequence length="144" mass="16726">MDQQSTFPVFPMYFRGLLLLAGMYTLAWSAFYKWFGGSLLAWLAMDMEAQLDLHSNWFGSFGLVVGLLIFISAFYPVSWIRLMLAGLIGKVIMAVWFVVFFLPELGWNKRTGFELIFNELFWLIPLGFILWRAKEVKDYLTKNG</sequence>